<accession>A0A3B4AUW1</accession>
<feature type="region of interest" description="Disordered" evidence="3">
    <location>
        <begin position="1"/>
        <end position="25"/>
    </location>
</feature>
<dbReference type="InterPro" id="IPR000504">
    <property type="entry name" value="RRM_dom"/>
</dbReference>
<dbReference type="InterPro" id="IPR035979">
    <property type="entry name" value="RBD_domain_sf"/>
</dbReference>
<dbReference type="Gene3D" id="3.30.70.330">
    <property type="match status" value="1"/>
</dbReference>
<dbReference type="PANTHER" id="PTHR11176:SF10">
    <property type="entry name" value="PROTEIN BOULE-LIKE"/>
    <property type="match status" value="1"/>
</dbReference>
<keyword evidence="6" id="KW-1185">Reference proteome</keyword>
<dbReference type="GO" id="GO:0005737">
    <property type="term" value="C:cytoplasm"/>
    <property type="evidence" value="ECO:0007669"/>
    <property type="project" value="TreeGrafter"/>
</dbReference>
<feature type="domain" description="RRM" evidence="4">
    <location>
        <begin position="34"/>
        <end position="110"/>
    </location>
</feature>
<keyword evidence="1 2" id="KW-0694">RNA-binding</keyword>
<evidence type="ECO:0000256" key="1">
    <source>
        <dbReference type="ARBA" id="ARBA00022884"/>
    </source>
</evidence>
<evidence type="ECO:0000256" key="2">
    <source>
        <dbReference type="PROSITE-ProRule" id="PRU00176"/>
    </source>
</evidence>
<dbReference type="InterPro" id="IPR012677">
    <property type="entry name" value="Nucleotide-bd_a/b_plait_sf"/>
</dbReference>
<reference evidence="5" key="2">
    <citation type="submission" date="2025-09" db="UniProtKB">
        <authorList>
            <consortium name="Ensembl"/>
        </authorList>
    </citation>
    <scope>IDENTIFICATION</scope>
</reference>
<evidence type="ECO:0000256" key="3">
    <source>
        <dbReference type="SAM" id="MobiDB-lite"/>
    </source>
</evidence>
<dbReference type="GO" id="GO:0003730">
    <property type="term" value="F:mRNA 3'-UTR binding"/>
    <property type="evidence" value="ECO:0007669"/>
    <property type="project" value="TreeGrafter"/>
</dbReference>
<feature type="compositionally biased region" description="Basic and acidic residues" evidence="3">
    <location>
        <begin position="10"/>
        <end position="25"/>
    </location>
</feature>
<dbReference type="STRING" id="409849.ENSPMGP00000020972"/>
<protein>
    <recommendedName>
        <fullName evidence="4">RRM domain-containing protein</fullName>
    </recommendedName>
</protein>
<dbReference type="GO" id="GO:0008494">
    <property type="term" value="F:translation activator activity"/>
    <property type="evidence" value="ECO:0007669"/>
    <property type="project" value="TreeGrafter"/>
</dbReference>
<dbReference type="SMART" id="SM00360">
    <property type="entry name" value="RRM"/>
    <property type="match status" value="1"/>
</dbReference>
<dbReference type="SUPFAM" id="SSF54928">
    <property type="entry name" value="RNA-binding domain, RBD"/>
    <property type="match status" value="1"/>
</dbReference>
<organism evidence="5 6">
    <name type="scientific">Periophthalmus magnuspinnatus</name>
    <dbReference type="NCBI Taxonomy" id="409849"/>
    <lineage>
        <taxon>Eukaryota</taxon>
        <taxon>Metazoa</taxon>
        <taxon>Chordata</taxon>
        <taxon>Craniata</taxon>
        <taxon>Vertebrata</taxon>
        <taxon>Euteleostomi</taxon>
        <taxon>Actinopterygii</taxon>
        <taxon>Neopterygii</taxon>
        <taxon>Teleostei</taxon>
        <taxon>Neoteleostei</taxon>
        <taxon>Acanthomorphata</taxon>
        <taxon>Gobiaria</taxon>
        <taxon>Gobiiformes</taxon>
        <taxon>Gobioidei</taxon>
        <taxon>Gobiidae</taxon>
        <taxon>Oxudercinae</taxon>
        <taxon>Periophthalmus</taxon>
    </lineage>
</organism>
<evidence type="ECO:0000259" key="4">
    <source>
        <dbReference type="PROSITE" id="PS50102"/>
    </source>
</evidence>
<dbReference type="PROSITE" id="PS50102">
    <property type="entry name" value="RRM"/>
    <property type="match status" value="1"/>
</dbReference>
<dbReference type="Proteomes" id="UP000261520">
    <property type="component" value="Unplaced"/>
</dbReference>
<evidence type="ECO:0000313" key="5">
    <source>
        <dbReference type="Ensembl" id="ENSPMGP00000020972.1"/>
    </source>
</evidence>
<dbReference type="Pfam" id="PF00076">
    <property type="entry name" value="RRM_1"/>
    <property type="match status" value="1"/>
</dbReference>
<proteinExistence type="predicted"/>
<evidence type="ECO:0000313" key="6">
    <source>
        <dbReference type="Proteomes" id="UP000261520"/>
    </source>
</evidence>
<name>A0A3B4AUW1_9GOBI</name>
<reference evidence="5" key="1">
    <citation type="submission" date="2025-08" db="UniProtKB">
        <authorList>
            <consortium name="Ensembl"/>
        </authorList>
    </citation>
    <scope>IDENTIFICATION</scope>
</reference>
<dbReference type="GO" id="GO:0070935">
    <property type="term" value="P:3'-UTR-mediated mRNA stabilization"/>
    <property type="evidence" value="ECO:0007669"/>
    <property type="project" value="TreeGrafter"/>
</dbReference>
<sequence length="188" mass="21475">SNYPTPEVSPSEHHSSSSDTLDHASPRQGTIIPNRIFVAGLDHKVSESYLWHIFSEYGTVTNVNIVNNRSRLTKRYGFVTFEDPEDARKLLLDVNPILTSFILPIDYQRPMFSMEPMPMPSGTVYLTTSGFPYTFHNGVAYFHSPRAGPNPHLWTPVKSHIHVHVLRREPEPPDWRLLKGRHTHISPP</sequence>
<dbReference type="GO" id="GO:0045948">
    <property type="term" value="P:positive regulation of translational initiation"/>
    <property type="evidence" value="ECO:0007669"/>
    <property type="project" value="TreeGrafter"/>
</dbReference>
<dbReference type="AlphaFoldDB" id="A0A3B4AUW1"/>
<dbReference type="Ensembl" id="ENSPMGT00000022359.1">
    <property type="protein sequence ID" value="ENSPMGP00000020972.1"/>
    <property type="gene ID" value="ENSPMGG00000017006.1"/>
</dbReference>
<dbReference type="PANTHER" id="PTHR11176">
    <property type="entry name" value="BOULE-RELATED"/>
    <property type="match status" value="1"/>
</dbReference>